<dbReference type="GO" id="GO:0005892">
    <property type="term" value="C:acetylcholine-gated channel complex"/>
    <property type="evidence" value="ECO:0007669"/>
    <property type="project" value="InterPro"/>
</dbReference>
<comment type="caution">
    <text evidence="1">The sequence shown here is derived from an EMBL/GenBank/DDBJ whole genome shotgun (WGS) entry which is preliminary data.</text>
</comment>
<dbReference type="PANTHER" id="PTHR33748">
    <property type="entry name" value="PROTEIN CBG04600"/>
    <property type="match status" value="1"/>
</dbReference>
<evidence type="ECO:0000313" key="2">
    <source>
        <dbReference type="Proteomes" id="UP000252519"/>
    </source>
</evidence>
<proteinExistence type="predicted"/>
<evidence type="ECO:0000313" key="1">
    <source>
        <dbReference type="EMBL" id="RCN29827.1"/>
    </source>
</evidence>
<protein>
    <submittedName>
        <fullName evidence="1">Uncharacterized protein</fullName>
    </submittedName>
</protein>
<dbReference type="InterPro" id="IPR033438">
    <property type="entry name" value="MOLO1"/>
</dbReference>
<keyword evidence="2" id="KW-1185">Reference proteome</keyword>
<dbReference type="PANTHER" id="PTHR33748:SF3">
    <property type="entry name" value="TPM_PHOSPHATASE DOMAIN-CONTAINING PROTEIN"/>
    <property type="match status" value="1"/>
</dbReference>
<gene>
    <name evidence="1" type="ORF">ANCCAN_24411</name>
</gene>
<dbReference type="EMBL" id="JOJR01001765">
    <property type="protein sequence ID" value="RCN29827.1"/>
    <property type="molecule type" value="Genomic_DNA"/>
</dbReference>
<dbReference type="Gene3D" id="3.10.310.50">
    <property type="match status" value="1"/>
</dbReference>
<name>A0A368FI26_ANCCA</name>
<dbReference type="Proteomes" id="UP000252519">
    <property type="component" value="Unassembled WGS sequence"/>
</dbReference>
<dbReference type="AlphaFoldDB" id="A0A368FI26"/>
<sequence>MWMLLFIMIGSTAAQYTSQTYPDPRLDPITCRLPFPAHICDPSSVLTDEERMKLMTRLNEDVTACDTTVLIVNSRQDRQVFTVAGRDARISKETLRSAFERNLGHFKAGHYAMGLEGMIELVVATYSNSHIVQVPSPEAFTIRTVLPTSAPEPVMKPVPAPEFRPAPEAVAPFRAAGIPNTIQPNPKVLQPINVEDVAEDDRVWVGIMQQAVARCGSQPELLAGNVRAVVEEAMSISLKLISDTRYNSIEEEVESHKDVIGIRERAWENAKLQFIQPLFQKYQSVILSSAQRSCPAITLKSLRRH</sequence>
<dbReference type="STRING" id="29170.A0A368FI26"/>
<organism evidence="1 2">
    <name type="scientific">Ancylostoma caninum</name>
    <name type="common">Dog hookworm</name>
    <dbReference type="NCBI Taxonomy" id="29170"/>
    <lineage>
        <taxon>Eukaryota</taxon>
        <taxon>Metazoa</taxon>
        <taxon>Ecdysozoa</taxon>
        <taxon>Nematoda</taxon>
        <taxon>Chromadorea</taxon>
        <taxon>Rhabditida</taxon>
        <taxon>Rhabditina</taxon>
        <taxon>Rhabditomorpha</taxon>
        <taxon>Strongyloidea</taxon>
        <taxon>Ancylostomatidae</taxon>
        <taxon>Ancylostomatinae</taxon>
        <taxon>Ancylostoma</taxon>
    </lineage>
</organism>
<accession>A0A368FI26</accession>
<dbReference type="OrthoDB" id="5864217at2759"/>
<dbReference type="Pfam" id="PF17175">
    <property type="entry name" value="MOLO1"/>
    <property type="match status" value="1"/>
</dbReference>
<reference evidence="1 2" key="1">
    <citation type="submission" date="2014-10" db="EMBL/GenBank/DDBJ databases">
        <title>Draft genome of the hookworm Ancylostoma caninum.</title>
        <authorList>
            <person name="Mitreva M."/>
        </authorList>
    </citation>
    <scope>NUCLEOTIDE SEQUENCE [LARGE SCALE GENOMIC DNA]</scope>
    <source>
        <strain evidence="1 2">Baltimore</strain>
    </source>
</reference>